<feature type="compositionally biased region" description="Polar residues" evidence="1">
    <location>
        <begin position="550"/>
        <end position="573"/>
    </location>
</feature>
<feature type="compositionally biased region" description="Polar residues" evidence="1">
    <location>
        <begin position="157"/>
        <end position="172"/>
    </location>
</feature>
<evidence type="ECO:0000256" key="1">
    <source>
        <dbReference type="SAM" id="MobiDB-lite"/>
    </source>
</evidence>
<feature type="compositionally biased region" description="Low complexity" evidence="1">
    <location>
        <begin position="137"/>
        <end position="152"/>
    </location>
</feature>
<gene>
    <name evidence="2" type="ORF">PRZ48_009087</name>
</gene>
<name>A0ABR0EIB3_ZASCE</name>
<dbReference type="EMBL" id="JAXOVC010000006">
    <property type="protein sequence ID" value="KAK4500895.1"/>
    <property type="molecule type" value="Genomic_DNA"/>
</dbReference>
<comment type="caution">
    <text evidence="2">The sequence shown here is derived from an EMBL/GenBank/DDBJ whole genome shotgun (WGS) entry which is preliminary data.</text>
</comment>
<feature type="region of interest" description="Disordered" evidence="1">
    <location>
        <begin position="534"/>
        <end position="575"/>
    </location>
</feature>
<dbReference type="Proteomes" id="UP001305779">
    <property type="component" value="Unassembled WGS sequence"/>
</dbReference>
<accession>A0ABR0EIB3</accession>
<keyword evidence="3" id="KW-1185">Reference proteome</keyword>
<evidence type="ECO:0000313" key="2">
    <source>
        <dbReference type="EMBL" id="KAK4500895.1"/>
    </source>
</evidence>
<evidence type="ECO:0000313" key="3">
    <source>
        <dbReference type="Proteomes" id="UP001305779"/>
    </source>
</evidence>
<reference evidence="2 3" key="1">
    <citation type="journal article" date="2023" name="G3 (Bethesda)">
        <title>A chromosome-level genome assembly of Zasmidium syzygii isolated from banana leaves.</title>
        <authorList>
            <person name="van Westerhoven A.C."/>
            <person name="Mehrabi R."/>
            <person name="Talebi R."/>
            <person name="Steentjes M.B.F."/>
            <person name="Corcolon B."/>
            <person name="Chong P.A."/>
            <person name="Kema G.H.J."/>
            <person name="Seidl M.F."/>
        </authorList>
    </citation>
    <scope>NUCLEOTIDE SEQUENCE [LARGE SCALE GENOMIC DNA]</scope>
    <source>
        <strain evidence="2 3">P124</strain>
    </source>
</reference>
<protein>
    <submittedName>
        <fullName evidence="2">Uncharacterized protein</fullName>
    </submittedName>
</protein>
<sequence>MLYASDSCSGIGPTFRNTIIPLTGETQLSSLMEYLGDADYPETVYKTMPFNLTDLVQTPVPASIYNKDPKCATSPDGATASASFSCRQTAPYAPIIAVPEEVSNLDPAWKHCTAWYGGLYDPPQALTAASVEAKPTLPAESPTAAAAPSKTPVESPAQVTASKQQPVASPSAASEVLGPTSPQQEPEPSATNAPSPPSEQSAASNSRQPAFPSPEPSSAQPVTQEPHPRPGQSDPASSLNGEPESPSIATPHPDGTDLDGSTQAQTTPITFQSAPPSQESAATPSEQEVNNSPKVTSPGQEPSVGPGEASMGGMTETLAAATLQDPRPMEHSASVVVAGSASYTVMQESGHVLVAQGGSTATAASGSAINLNDQSIVLGSSGEVVVGSVTAAAVETASPDASNDEVAVTGDDGHSITLKQQGSSYMLTAGSSTYALAAGSQTVIDGQTISAPNSGLALVVDGQTIASSAEPASQDNVVFDGHTLSPSFVTNHPGVQVIDGNTLTSGGGAKTIDGITASIGSNGLVLDADGSTTAITPHSAMTSRPDKTRSLPTEASPTSAPGKSTSPSVSSNEGGHAGGQVPWVMWGLISLGIYVIA</sequence>
<feature type="region of interest" description="Disordered" evidence="1">
    <location>
        <begin position="137"/>
        <end position="312"/>
    </location>
</feature>
<feature type="compositionally biased region" description="Polar residues" evidence="1">
    <location>
        <begin position="180"/>
        <end position="192"/>
    </location>
</feature>
<feature type="compositionally biased region" description="Polar residues" evidence="1">
    <location>
        <begin position="259"/>
        <end position="300"/>
    </location>
</feature>
<organism evidence="2 3">
    <name type="scientific">Zasmidium cellare</name>
    <name type="common">Wine cellar mold</name>
    <name type="synonym">Racodium cellare</name>
    <dbReference type="NCBI Taxonomy" id="395010"/>
    <lineage>
        <taxon>Eukaryota</taxon>
        <taxon>Fungi</taxon>
        <taxon>Dikarya</taxon>
        <taxon>Ascomycota</taxon>
        <taxon>Pezizomycotina</taxon>
        <taxon>Dothideomycetes</taxon>
        <taxon>Dothideomycetidae</taxon>
        <taxon>Mycosphaerellales</taxon>
        <taxon>Mycosphaerellaceae</taxon>
        <taxon>Zasmidium</taxon>
    </lineage>
</organism>
<proteinExistence type="predicted"/>